<name>V4NT88_EUTSA</name>
<evidence type="ECO:0000313" key="2">
    <source>
        <dbReference type="EMBL" id="ESQ49931.1"/>
    </source>
</evidence>
<feature type="chain" id="PRO_5004722846" evidence="1">
    <location>
        <begin position="23"/>
        <end position="128"/>
    </location>
</feature>
<dbReference type="AlphaFoldDB" id="V4NT88"/>
<organism evidence="2 3">
    <name type="scientific">Eutrema salsugineum</name>
    <name type="common">Saltwater cress</name>
    <name type="synonym">Sisymbrium salsugineum</name>
    <dbReference type="NCBI Taxonomy" id="72664"/>
    <lineage>
        <taxon>Eukaryota</taxon>
        <taxon>Viridiplantae</taxon>
        <taxon>Streptophyta</taxon>
        <taxon>Embryophyta</taxon>
        <taxon>Tracheophyta</taxon>
        <taxon>Spermatophyta</taxon>
        <taxon>Magnoliopsida</taxon>
        <taxon>eudicotyledons</taxon>
        <taxon>Gunneridae</taxon>
        <taxon>Pentapetalae</taxon>
        <taxon>rosids</taxon>
        <taxon>malvids</taxon>
        <taxon>Brassicales</taxon>
        <taxon>Brassicaceae</taxon>
        <taxon>Eutremeae</taxon>
        <taxon>Eutrema</taxon>
    </lineage>
</organism>
<dbReference type="EMBL" id="KI517408">
    <property type="protein sequence ID" value="ESQ49931.1"/>
    <property type="molecule type" value="Genomic_DNA"/>
</dbReference>
<sequence>MAKISLLLFVVALFASLHAYEAHRIGKFDEALEKDLRKAEAMIEEDLKAKKMSIQGLTTEVKTLSKSEKMLNQLGDDYRKDVNLAPYEKKLKKFSRIVNLKKAPEKKKKSVSIIQSILKDFGLNRGRE</sequence>
<proteinExistence type="predicted"/>
<evidence type="ECO:0000256" key="1">
    <source>
        <dbReference type="SAM" id="SignalP"/>
    </source>
</evidence>
<keyword evidence="3" id="KW-1185">Reference proteome</keyword>
<evidence type="ECO:0000313" key="3">
    <source>
        <dbReference type="Proteomes" id="UP000030689"/>
    </source>
</evidence>
<protein>
    <submittedName>
        <fullName evidence="2">Uncharacterized protein</fullName>
    </submittedName>
</protein>
<dbReference type="OrthoDB" id="1103294at2759"/>
<dbReference type="OMA" id="GNAYKKD"/>
<keyword evidence="1" id="KW-0732">Signal</keyword>
<reference evidence="2 3" key="1">
    <citation type="journal article" date="2013" name="Front. Plant Sci.">
        <title>The Reference Genome of the Halophytic Plant Eutrema salsugineum.</title>
        <authorList>
            <person name="Yang R."/>
            <person name="Jarvis D.E."/>
            <person name="Chen H."/>
            <person name="Beilstein M.A."/>
            <person name="Grimwood J."/>
            <person name="Jenkins J."/>
            <person name="Shu S."/>
            <person name="Prochnik S."/>
            <person name="Xin M."/>
            <person name="Ma C."/>
            <person name="Schmutz J."/>
            <person name="Wing R.A."/>
            <person name="Mitchell-Olds T."/>
            <person name="Schumaker K.S."/>
            <person name="Wang X."/>
        </authorList>
    </citation>
    <scope>NUCLEOTIDE SEQUENCE [LARGE SCALE GENOMIC DNA]</scope>
</reference>
<feature type="signal peptide" evidence="1">
    <location>
        <begin position="1"/>
        <end position="22"/>
    </location>
</feature>
<dbReference type="Gramene" id="ESQ49931">
    <property type="protein sequence ID" value="ESQ49931"/>
    <property type="gene ID" value="EUTSA_v10021764mg"/>
</dbReference>
<dbReference type="KEGG" id="eus:EUTSA_v10021764mg"/>
<gene>
    <name evidence="2" type="ORF">EUTSA_v10021764mg</name>
</gene>
<accession>V4NT88</accession>
<dbReference type="Proteomes" id="UP000030689">
    <property type="component" value="Unassembled WGS sequence"/>
</dbReference>